<dbReference type="PANTHER" id="PTHR35010">
    <property type="entry name" value="BLL4672 PROTEIN-RELATED"/>
    <property type="match status" value="1"/>
</dbReference>
<dbReference type="InterPro" id="IPR041413">
    <property type="entry name" value="MLTR_LBD"/>
</dbReference>
<dbReference type="RefSeq" id="WP_237344373.1">
    <property type="nucleotide sequence ID" value="NZ_JABWGX010000004.1"/>
</dbReference>
<dbReference type="SMART" id="SM00530">
    <property type="entry name" value="HTH_XRE"/>
    <property type="match status" value="1"/>
</dbReference>
<name>A0ABU0LDH6_XANAG</name>
<dbReference type="Proteomes" id="UP001241747">
    <property type="component" value="Unassembled WGS sequence"/>
</dbReference>
<dbReference type="SUPFAM" id="SSF47413">
    <property type="entry name" value="lambda repressor-like DNA-binding domains"/>
    <property type="match status" value="1"/>
</dbReference>
<dbReference type="PROSITE" id="PS50943">
    <property type="entry name" value="HTH_CROC1"/>
    <property type="match status" value="1"/>
</dbReference>
<gene>
    <name evidence="2" type="ORF">QOZ94_001987</name>
</gene>
<organism evidence="2 3">
    <name type="scientific">Xanthobacter agilis</name>
    <dbReference type="NCBI Taxonomy" id="47492"/>
    <lineage>
        <taxon>Bacteria</taxon>
        <taxon>Pseudomonadati</taxon>
        <taxon>Pseudomonadota</taxon>
        <taxon>Alphaproteobacteria</taxon>
        <taxon>Hyphomicrobiales</taxon>
        <taxon>Xanthobacteraceae</taxon>
        <taxon>Xanthobacter</taxon>
    </lineage>
</organism>
<dbReference type="Gene3D" id="3.30.450.180">
    <property type="match status" value="1"/>
</dbReference>
<dbReference type="InterPro" id="IPR001387">
    <property type="entry name" value="Cro/C1-type_HTH"/>
</dbReference>
<evidence type="ECO:0000313" key="2">
    <source>
        <dbReference type="EMBL" id="MDQ0505191.1"/>
    </source>
</evidence>
<keyword evidence="3" id="KW-1185">Reference proteome</keyword>
<evidence type="ECO:0000259" key="1">
    <source>
        <dbReference type="PROSITE" id="PS50943"/>
    </source>
</evidence>
<dbReference type="Pfam" id="PF13560">
    <property type="entry name" value="HTH_31"/>
    <property type="match status" value="1"/>
</dbReference>
<reference evidence="2 3" key="1">
    <citation type="submission" date="2023-07" db="EMBL/GenBank/DDBJ databases">
        <title>Genomic Encyclopedia of Type Strains, Phase IV (KMG-IV): sequencing the most valuable type-strain genomes for metagenomic binning, comparative biology and taxonomic classification.</title>
        <authorList>
            <person name="Goeker M."/>
        </authorList>
    </citation>
    <scope>NUCLEOTIDE SEQUENCE [LARGE SCALE GENOMIC DNA]</scope>
    <source>
        <strain evidence="2 3">DSM 3770</strain>
    </source>
</reference>
<evidence type="ECO:0000313" key="3">
    <source>
        <dbReference type="Proteomes" id="UP001241747"/>
    </source>
</evidence>
<comment type="caution">
    <text evidence="2">The sequence shown here is derived from an EMBL/GenBank/DDBJ whole genome shotgun (WGS) entry which is preliminary data.</text>
</comment>
<accession>A0ABU0LDH6</accession>
<dbReference type="Pfam" id="PF17765">
    <property type="entry name" value="MLTR_LBD"/>
    <property type="match status" value="1"/>
</dbReference>
<protein>
    <submittedName>
        <fullName evidence="2">Transcriptional regulator with XRE-family HTH domain</fullName>
    </submittedName>
</protein>
<sequence>MTPPDTTGQTRAALGAFLRAHREQMDPKAFGITDLRRRRTPGLRREEVAQIAGLSATWYSWIEQGREVSLSAAALARLAGALGLTPAERAYVFDLAGRHDPEPPPEEAAPPPALARLVRDLPHPAYLVDRHWNALAWNVSAAALFRGWLDQPGDRNLLRFIFLSPHAPRLIPHFDDRAGRVLAELRADYSRRFADPALAALIAELAAGSPLFARLWNSQAVLGREGGRRAFSDPAGAEHHYDQLTLVPLPDAGARLVVLMPAD</sequence>
<dbReference type="PANTHER" id="PTHR35010:SF2">
    <property type="entry name" value="BLL4672 PROTEIN"/>
    <property type="match status" value="1"/>
</dbReference>
<dbReference type="EMBL" id="JAUSVY010000004">
    <property type="protein sequence ID" value="MDQ0505191.1"/>
    <property type="molecule type" value="Genomic_DNA"/>
</dbReference>
<dbReference type="InterPro" id="IPR010982">
    <property type="entry name" value="Lambda_DNA-bd_dom_sf"/>
</dbReference>
<proteinExistence type="predicted"/>
<feature type="domain" description="HTH cro/C1-type" evidence="1">
    <location>
        <begin position="32"/>
        <end position="89"/>
    </location>
</feature>
<dbReference type="Gene3D" id="1.10.260.40">
    <property type="entry name" value="lambda repressor-like DNA-binding domains"/>
    <property type="match status" value="1"/>
</dbReference>